<evidence type="ECO:0000313" key="2">
    <source>
        <dbReference type="EMBL" id="CDW49418.1"/>
    </source>
</evidence>
<keyword evidence="1" id="KW-1133">Transmembrane helix</keyword>
<feature type="transmembrane region" description="Helical" evidence="1">
    <location>
        <begin position="26"/>
        <end position="48"/>
    </location>
</feature>
<sequence>IIFLIFLFCYLSDVLTLIVQRRLFIIFFRFFSNFYNSYIHLFILCKLFRINRFIFICKILLICRLDNCKWDFDFLFIPF</sequence>
<organism evidence="2">
    <name type="scientific">Lepeophtheirus salmonis</name>
    <name type="common">Salmon louse</name>
    <name type="synonym">Caligus salmonis</name>
    <dbReference type="NCBI Taxonomy" id="72036"/>
    <lineage>
        <taxon>Eukaryota</taxon>
        <taxon>Metazoa</taxon>
        <taxon>Ecdysozoa</taxon>
        <taxon>Arthropoda</taxon>
        <taxon>Crustacea</taxon>
        <taxon>Multicrustacea</taxon>
        <taxon>Hexanauplia</taxon>
        <taxon>Copepoda</taxon>
        <taxon>Siphonostomatoida</taxon>
        <taxon>Caligidae</taxon>
        <taxon>Lepeophtheirus</taxon>
    </lineage>
</organism>
<dbReference type="AlphaFoldDB" id="A0A0K2VFZ4"/>
<reference evidence="2" key="1">
    <citation type="submission" date="2014-05" db="EMBL/GenBank/DDBJ databases">
        <authorList>
            <person name="Chronopoulou M."/>
        </authorList>
    </citation>
    <scope>NUCLEOTIDE SEQUENCE</scope>
    <source>
        <tissue evidence="2">Whole organism</tissue>
    </source>
</reference>
<dbReference type="EMBL" id="HACA01032057">
    <property type="protein sequence ID" value="CDW49418.1"/>
    <property type="molecule type" value="Transcribed_RNA"/>
</dbReference>
<feature type="non-terminal residue" evidence="2">
    <location>
        <position position="1"/>
    </location>
</feature>
<name>A0A0K2VFZ4_LEPSM</name>
<accession>A0A0K2VFZ4</accession>
<evidence type="ECO:0000256" key="1">
    <source>
        <dbReference type="SAM" id="Phobius"/>
    </source>
</evidence>
<proteinExistence type="predicted"/>
<protein>
    <submittedName>
        <fullName evidence="2">Uncharacterized protein</fullName>
    </submittedName>
</protein>
<keyword evidence="1" id="KW-0472">Membrane</keyword>
<keyword evidence="1" id="KW-0812">Transmembrane</keyword>